<dbReference type="Proteomes" id="UP000683511">
    <property type="component" value="Chromosome"/>
</dbReference>
<evidence type="ECO:0000256" key="3">
    <source>
        <dbReference type="ARBA" id="ARBA00023004"/>
    </source>
</evidence>
<comment type="similarity">
    <text evidence="1">Belongs to the carotenoid oxygenase family.</text>
</comment>
<dbReference type="EMBL" id="CP021056">
    <property type="protein sequence ID" value="QXE22725.1"/>
    <property type="molecule type" value="Genomic_DNA"/>
</dbReference>
<organism evidence="5 6">
    <name type="scientific">Richelia sinica FACHB-800</name>
    <dbReference type="NCBI Taxonomy" id="1357546"/>
    <lineage>
        <taxon>Bacteria</taxon>
        <taxon>Bacillati</taxon>
        <taxon>Cyanobacteriota</taxon>
        <taxon>Cyanophyceae</taxon>
        <taxon>Nostocales</taxon>
        <taxon>Nostocaceae</taxon>
        <taxon>Richelia</taxon>
    </lineage>
</organism>
<gene>
    <name evidence="5" type="ORF">B6N60_01411</name>
</gene>
<dbReference type="GO" id="GO:0046872">
    <property type="term" value="F:metal ion binding"/>
    <property type="evidence" value="ECO:0007669"/>
    <property type="project" value="UniProtKB-KW"/>
</dbReference>
<evidence type="ECO:0000256" key="2">
    <source>
        <dbReference type="ARBA" id="ARBA00022723"/>
    </source>
</evidence>
<name>A0A975Y420_9NOST</name>
<accession>A0A975Y420</accession>
<dbReference type="GO" id="GO:0010436">
    <property type="term" value="F:carotenoid dioxygenase activity"/>
    <property type="evidence" value="ECO:0007669"/>
    <property type="project" value="TreeGrafter"/>
</dbReference>
<evidence type="ECO:0000256" key="1">
    <source>
        <dbReference type="ARBA" id="ARBA00006787"/>
    </source>
</evidence>
<sequence>MVSITVNPYLEGNFAPVRLETTTDTLQVIGELPADLSGMFVRNGPNPQWSPMGQYHWFDGDGMLHGVRINDGQATYSNRYVKTRGWKIEQEVGKAVWTGLLEPPQLDHPYGPSKNTANTALVWHTGKFLALWEGGAPHQIQLPNLDTIGEYNFDGKLISPFTAHPKVDPVTGEMMFFGYSFAPPFLNYGVVSAQGELLRTVPIELPMAVMMHDCAITENYTILLDLPLTFSPERMQRGEPMMMFESDRPSRFGIIPRHGDNSNIRWFESSPCYIFHTLNAYEEGEEIVLIGCRMSSTNVLISQDTPPHPQGDIPRLHRWTFNLTTGAVHEEQLDEIPGEFPRVNENWVGRKNQYGYVGKMANSPVPLFEGVIKYDFNNGKSQTYEFGQGRYGGETVFAPRLGAKIEDDGWLVTFVFDENTQTSELVVINAQDVTSEPVARVIIPHRVPYGFHGAWVTQRQLQHI</sequence>
<reference evidence="5" key="1">
    <citation type="submission" date="2017-04" db="EMBL/GenBank/DDBJ databases">
        <title>Genome deletions in a multicellular cyanobacterial endosymbiont for morphological adaptation in marine diatoms.</title>
        <authorList>
            <person name="Wang Y."/>
            <person name="Gao H."/>
            <person name="Li R."/>
            <person name="Xu X."/>
        </authorList>
    </citation>
    <scope>NUCLEOTIDE SEQUENCE</scope>
    <source>
        <strain evidence="5">FACHB 800</strain>
    </source>
</reference>
<proteinExistence type="inferred from homology"/>
<keyword evidence="6" id="KW-1185">Reference proteome</keyword>
<feature type="binding site" evidence="4">
    <location>
        <position position="164"/>
    </location>
    <ligand>
        <name>Fe cation</name>
        <dbReference type="ChEBI" id="CHEBI:24875"/>
        <note>catalytic</note>
    </ligand>
</feature>
<keyword evidence="2 4" id="KW-0479">Metal-binding</keyword>
<comment type="cofactor">
    <cofactor evidence="4">
        <name>Fe(2+)</name>
        <dbReference type="ChEBI" id="CHEBI:29033"/>
    </cofactor>
    <text evidence="4">Binds 1 Fe(2+) ion per subunit.</text>
</comment>
<feature type="binding site" evidence="4">
    <location>
        <position position="212"/>
    </location>
    <ligand>
        <name>Fe cation</name>
        <dbReference type="ChEBI" id="CHEBI:24875"/>
        <note>catalytic</note>
    </ligand>
</feature>
<dbReference type="InterPro" id="IPR004294">
    <property type="entry name" value="Carotenoid_Oase"/>
</dbReference>
<dbReference type="GO" id="GO:0016121">
    <property type="term" value="P:carotene catabolic process"/>
    <property type="evidence" value="ECO:0007669"/>
    <property type="project" value="TreeGrafter"/>
</dbReference>
<dbReference type="PANTHER" id="PTHR10543">
    <property type="entry name" value="BETA-CAROTENE DIOXYGENASE"/>
    <property type="match status" value="1"/>
</dbReference>
<protein>
    <submittedName>
        <fullName evidence="5">Retinal pigment epithelial membrane protein</fullName>
    </submittedName>
</protein>
<evidence type="ECO:0000256" key="4">
    <source>
        <dbReference type="PIRSR" id="PIRSR604294-1"/>
    </source>
</evidence>
<evidence type="ECO:0000313" key="6">
    <source>
        <dbReference type="Proteomes" id="UP000683511"/>
    </source>
</evidence>
<feature type="binding site" evidence="4">
    <location>
        <position position="276"/>
    </location>
    <ligand>
        <name>Fe cation</name>
        <dbReference type="ChEBI" id="CHEBI:24875"/>
        <note>catalytic</note>
    </ligand>
</feature>
<evidence type="ECO:0000313" key="5">
    <source>
        <dbReference type="EMBL" id="QXE22725.1"/>
    </source>
</evidence>
<dbReference type="Pfam" id="PF03055">
    <property type="entry name" value="RPE65"/>
    <property type="match status" value="1"/>
</dbReference>
<keyword evidence="3 4" id="KW-0408">Iron</keyword>
<dbReference type="RefSeq" id="WP_190601737.1">
    <property type="nucleotide sequence ID" value="NZ_CP021056.1"/>
</dbReference>
<feature type="binding site" evidence="4">
    <location>
        <position position="452"/>
    </location>
    <ligand>
        <name>Fe cation</name>
        <dbReference type="ChEBI" id="CHEBI:24875"/>
        <note>catalytic</note>
    </ligand>
</feature>
<dbReference type="AlphaFoldDB" id="A0A975Y420"/>
<dbReference type="PANTHER" id="PTHR10543:SF142">
    <property type="entry name" value="OS06G0162550 PROTEIN"/>
    <property type="match status" value="1"/>
</dbReference>
<dbReference type="KEGG" id="rsin:B6N60_01411"/>